<evidence type="ECO:0000256" key="3">
    <source>
        <dbReference type="ARBA" id="ARBA00022692"/>
    </source>
</evidence>
<evidence type="ECO:0000313" key="8">
    <source>
        <dbReference type="Proteomes" id="UP001596098"/>
    </source>
</evidence>
<reference evidence="8" key="1">
    <citation type="journal article" date="2019" name="Int. J. Syst. Evol. Microbiol.">
        <title>The Global Catalogue of Microorganisms (GCM) 10K type strain sequencing project: providing services to taxonomists for standard genome sequencing and annotation.</title>
        <authorList>
            <consortium name="The Broad Institute Genomics Platform"/>
            <consortium name="The Broad Institute Genome Sequencing Center for Infectious Disease"/>
            <person name="Wu L."/>
            <person name="Ma J."/>
        </authorList>
    </citation>
    <scope>NUCLEOTIDE SEQUENCE [LARGE SCALE GENOMIC DNA]</scope>
    <source>
        <strain evidence="8">DFY28</strain>
    </source>
</reference>
<keyword evidence="5 6" id="KW-0472">Membrane</keyword>
<feature type="transmembrane region" description="Helical" evidence="6">
    <location>
        <begin position="217"/>
        <end position="239"/>
    </location>
</feature>
<dbReference type="InterPro" id="IPR002994">
    <property type="entry name" value="Surf1/Shy1"/>
</dbReference>
<evidence type="ECO:0000256" key="1">
    <source>
        <dbReference type="ARBA" id="ARBA00004370"/>
    </source>
</evidence>
<dbReference type="CDD" id="cd06662">
    <property type="entry name" value="SURF1"/>
    <property type="match status" value="1"/>
</dbReference>
<comment type="similarity">
    <text evidence="2 6">Belongs to the SURF1 family.</text>
</comment>
<comment type="subcellular location">
    <subcellularLocation>
        <location evidence="6">Cell membrane</location>
        <topology evidence="6">Multi-pass membrane protein</topology>
    </subcellularLocation>
    <subcellularLocation>
        <location evidence="1">Membrane</location>
    </subcellularLocation>
</comment>
<evidence type="ECO:0000256" key="6">
    <source>
        <dbReference type="RuleBase" id="RU363076"/>
    </source>
</evidence>
<organism evidence="7 8">
    <name type="scientific">Nocardioides yefusunii</name>
    <dbReference type="NCBI Taxonomy" id="2500546"/>
    <lineage>
        <taxon>Bacteria</taxon>
        <taxon>Bacillati</taxon>
        <taxon>Actinomycetota</taxon>
        <taxon>Actinomycetes</taxon>
        <taxon>Propionibacteriales</taxon>
        <taxon>Nocardioidaceae</taxon>
        <taxon>Nocardioides</taxon>
    </lineage>
</organism>
<dbReference type="PANTHER" id="PTHR23427">
    <property type="entry name" value="SURFEIT LOCUS PROTEIN"/>
    <property type="match status" value="1"/>
</dbReference>
<dbReference type="EMBL" id="JBHSQI010000001">
    <property type="protein sequence ID" value="MFC6152520.1"/>
    <property type="molecule type" value="Genomic_DNA"/>
</dbReference>
<evidence type="ECO:0000256" key="2">
    <source>
        <dbReference type="ARBA" id="ARBA00007165"/>
    </source>
</evidence>
<dbReference type="PROSITE" id="PS50895">
    <property type="entry name" value="SURF1"/>
    <property type="match status" value="1"/>
</dbReference>
<proteinExistence type="inferred from homology"/>
<dbReference type="InterPro" id="IPR045214">
    <property type="entry name" value="Surf1/Surf4"/>
</dbReference>
<dbReference type="PANTHER" id="PTHR23427:SF2">
    <property type="entry name" value="SURFEIT LOCUS PROTEIN 1"/>
    <property type="match status" value="1"/>
</dbReference>
<dbReference type="Proteomes" id="UP001596098">
    <property type="component" value="Unassembled WGS sequence"/>
</dbReference>
<evidence type="ECO:0000313" key="7">
    <source>
        <dbReference type="EMBL" id="MFC6152520.1"/>
    </source>
</evidence>
<dbReference type="Pfam" id="PF02104">
    <property type="entry name" value="SURF1"/>
    <property type="match status" value="1"/>
</dbReference>
<sequence length="264" mass="29161">MQRLKFLLSKRWALFLVAVVLLTWLAVWLGQWQFGRLEDRKERNASVLRNEALAADPVEDVLSVEHPVAEDTEWRHVTATGTYLPEETVHVRYRTGAQGAPGVEVLVPMDLGDGTAVIVDRGWWGTANRGAVPDDVPAPPSGEVTVDGWVRVDAEGDSTAVKDHSTRAVNSVEIAKSLDLDGMEFLQGFVQVETETPAPAESLTLPSKPELNEGPHFFYGIQWWFFGFLAVAGFGYLLWDEWRDQQDESTGDDVAGGSPDPEDA</sequence>
<comment type="caution">
    <text evidence="7">The sequence shown here is derived from an EMBL/GenBank/DDBJ whole genome shotgun (WGS) entry which is preliminary data.</text>
</comment>
<evidence type="ECO:0000256" key="4">
    <source>
        <dbReference type="ARBA" id="ARBA00022989"/>
    </source>
</evidence>
<name>A0ABW1QW36_9ACTN</name>
<keyword evidence="3 6" id="KW-0812">Transmembrane</keyword>
<gene>
    <name evidence="7" type="ORF">ACFPWU_02435</name>
</gene>
<keyword evidence="6" id="KW-1003">Cell membrane</keyword>
<feature type="transmembrane region" description="Helical" evidence="6">
    <location>
        <begin position="12"/>
        <end position="34"/>
    </location>
</feature>
<protein>
    <recommendedName>
        <fullName evidence="6">SURF1-like protein</fullName>
    </recommendedName>
</protein>
<keyword evidence="8" id="KW-1185">Reference proteome</keyword>
<keyword evidence="4 6" id="KW-1133">Transmembrane helix</keyword>
<evidence type="ECO:0000256" key="5">
    <source>
        <dbReference type="ARBA" id="ARBA00023136"/>
    </source>
</evidence>
<dbReference type="RefSeq" id="WP_128220832.1">
    <property type="nucleotide sequence ID" value="NZ_CP034929.1"/>
</dbReference>
<accession>A0ABW1QW36</accession>